<keyword evidence="1" id="KW-1133">Transmembrane helix</keyword>
<dbReference type="AlphaFoldDB" id="A0A318SEI0"/>
<dbReference type="Pfam" id="PF04612">
    <property type="entry name" value="T2SSM"/>
    <property type="match status" value="1"/>
</dbReference>
<comment type="caution">
    <text evidence="2">The sequence shown here is derived from an EMBL/GenBank/DDBJ whole genome shotgun (WGS) entry which is preliminary data.</text>
</comment>
<keyword evidence="3" id="KW-1185">Reference proteome</keyword>
<sequence>MNASPRSTPAAPLTLRARWNALAARERSMVRLAAAAVGIALVWWVALAPALRTLQVAETRRNTLDAQQQRLLALQAEARRLKAQPKAGYDESLRALEASVRDGLAGTGRLSVVGERATVTLRGTPPEVLAAWLARARANAHALPIEGKLMRSAPPAAPVGNAAAARPPAPDFSQNAPAAVVTAPPDRGPRWDGTLVLALPAR</sequence>
<gene>
    <name evidence="2" type="ORF">DFQ15_11719</name>
</gene>
<reference evidence="2 3" key="1">
    <citation type="submission" date="2018-06" db="EMBL/GenBank/DDBJ databases">
        <title>Genomic Encyclopedia of Type Strains, Phase III (KMG-III): the genomes of soil and plant-associated and newly described type strains.</title>
        <authorList>
            <person name="Whitman W."/>
        </authorList>
    </citation>
    <scope>NUCLEOTIDE SEQUENCE [LARGE SCALE GENOMIC DNA]</scope>
    <source>
        <strain evidence="2 3">CECT 7646</strain>
    </source>
</reference>
<proteinExistence type="predicted"/>
<dbReference type="GO" id="GO:0015628">
    <property type="term" value="P:protein secretion by the type II secretion system"/>
    <property type="evidence" value="ECO:0007669"/>
    <property type="project" value="InterPro"/>
</dbReference>
<name>A0A318SEI0_9BURK</name>
<evidence type="ECO:0000313" key="3">
    <source>
        <dbReference type="Proteomes" id="UP000247540"/>
    </source>
</evidence>
<dbReference type="GO" id="GO:0015627">
    <property type="term" value="C:type II protein secretion system complex"/>
    <property type="evidence" value="ECO:0007669"/>
    <property type="project" value="InterPro"/>
</dbReference>
<dbReference type="Proteomes" id="UP000247540">
    <property type="component" value="Unassembled WGS sequence"/>
</dbReference>
<dbReference type="RefSeq" id="WP_110466144.1">
    <property type="nucleotide sequence ID" value="NZ_JAMOFZ010000017.1"/>
</dbReference>
<keyword evidence="1" id="KW-0812">Transmembrane</keyword>
<organism evidence="2 3">
    <name type="scientific">Xylophilus ampelinus</name>
    <dbReference type="NCBI Taxonomy" id="54067"/>
    <lineage>
        <taxon>Bacteria</taxon>
        <taxon>Pseudomonadati</taxon>
        <taxon>Pseudomonadota</taxon>
        <taxon>Betaproteobacteria</taxon>
        <taxon>Burkholderiales</taxon>
        <taxon>Xylophilus</taxon>
    </lineage>
</organism>
<dbReference type="EMBL" id="QJTC01000017">
    <property type="protein sequence ID" value="PYE75986.1"/>
    <property type="molecule type" value="Genomic_DNA"/>
</dbReference>
<evidence type="ECO:0000313" key="2">
    <source>
        <dbReference type="EMBL" id="PYE75986.1"/>
    </source>
</evidence>
<evidence type="ECO:0000256" key="1">
    <source>
        <dbReference type="SAM" id="Phobius"/>
    </source>
</evidence>
<accession>A0A318SEI0</accession>
<dbReference type="InterPro" id="IPR007690">
    <property type="entry name" value="T2SS_GspM"/>
</dbReference>
<feature type="transmembrane region" description="Helical" evidence="1">
    <location>
        <begin position="29"/>
        <end position="51"/>
    </location>
</feature>
<dbReference type="OrthoDB" id="8687363at2"/>
<keyword evidence="1" id="KW-0472">Membrane</keyword>
<protein>
    <submittedName>
        <fullName evidence="2">General secretion pathway protein M</fullName>
    </submittedName>
</protein>